<evidence type="ECO:0000313" key="2">
    <source>
        <dbReference type="Proteomes" id="UP000886501"/>
    </source>
</evidence>
<reference evidence="1" key="1">
    <citation type="submission" date="2019-10" db="EMBL/GenBank/DDBJ databases">
        <authorList>
            <consortium name="DOE Joint Genome Institute"/>
            <person name="Kuo A."/>
            <person name="Miyauchi S."/>
            <person name="Kiss E."/>
            <person name="Drula E."/>
            <person name="Kohler A."/>
            <person name="Sanchez-Garcia M."/>
            <person name="Andreopoulos B."/>
            <person name="Barry K.W."/>
            <person name="Bonito G."/>
            <person name="Buee M."/>
            <person name="Carver A."/>
            <person name="Chen C."/>
            <person name="Cichocki N."/>
            <person name="Clum A."/>
            <person name="Culley D."/>
            <person name="Crous P.W."/>
            <person name="Fauchery L."/>
            <person name="Girlanda M."/>
            <person name="Hayes R."/>
            <person name="Keri Z."/>
            <person name="Labutti K."/>
            <person name="Lipzen A."/>
            <person name="Lombard V."/>
            <person name="Magnuson J."/>
            <person name="Maillard F."/>
            <person name="Morin E."/>
            <person name="Murat C."/>
            <person name="Nolan M."/>
            <person name="Ohm R."/>
            <person name="Pangilinan J."/>
            <person name="Pereira M."/>
            <person name="Perotto S."/>
            <person name="Peter M."/>
            <person name="Riley R."/>
            <person name="Sitrit Y."/>
            <person name="Stielow B."/>
            <person name="Szollosi G."/>
            <person name="Zifcakova L."/>
            <person name="Stursova M."/>
            <person name="Spatafora J.W."/>
            <person name="Tedersoo L."/>
            <person name="Vaario L.-M."/>
            <person name="Yamada A."/>
            <person name="Yan M."/>
            <person name="Wang P."/>
            <person name="Xu J."/>
            <person name="Bruns T."/>
            <person name="Baldrian P."/>
            <person name="Vilgalys R."/>
            <person name="Henrissat B."/>
            <person name="Grigoriev I.V."/>
            <person name="Hibbett D."/>
            <person name="Nagy L.G."/>
            <person name="Martin F.M."/>
        </authorList>
    </citation>
    <scope>NUCLEOTIDE SEQUENCE</scope>
    <source>
        <strain evidence="1">P2</strain>
    </source>
</reference>
<dbReference type="EMBL" id="MU118003">
    <property type="protein sequence ID" value="KAF9649077.1"/>
    <property type="molecule type" value="Genomic_DNA"/>
</dbReference>
<evidence type="ECO:0000313" key="1">
    <source>
        <dbReference type="EMBL" id="KAF9649077.1"/>
    </source>
</evidence>
<reference evidence="1" key="2">
    <citation type="journal article" date="2020" name="Nat. Commun.">
        <title>Large-scale genome sequencing of mycorrhizal fungi provides insights into the early evolution of symbiotic traits.</title>
        <authorList>
            <person name="Miyauchi S."/>
            <person name="Kiss E."/>
            <person name="Kuo A."/>
            <person name="Drula E."/>
            <person name="Kohler A."/>
            <person name="Sanchez-Garcia M."/>
            <person name="Morin E."/>
            <person name="Andreopoulos B."/>
            <person name="Barry K.W."/>
            <person name="Bonito G."/>
            <person name="Buee M."/>
            <person name="Carver A."/>
            <person name="Chen C."/>
            <person name="Cichocki N."/>
            <person name="Clum A."/>
            <person name="Culley D."/>
            <person name="Crous P.W."/>
            <person name="Fauchery L."/>
            <person name="Girlanda M."/>
            <person name="Hayes R.D."/>
            <person name="Keri Z."/>
            <person name="LaButti K."/>
            <person name="Lipzen A."/>
            <person name="Lombard V."/>
            <person name="Magnuson J."/>
            <person name="Maillard F."/>
            <person name="Murat C."/>
            <person name="Nolan M."/>
            <person name="Ohm R.A."/>
            <person name="Pangilinan J."/>
            <person name="Pereira M.F."/>
            <person name="Perotto S."/>
            <person name="Peter M."/>
            <person name="Pfister S."/>
            <person name="Riley R."/>
            <person name="Sitrit Y."/>
            <person name="Stielow J.B."/>
            <person name="Szollosi G."/>
            <person name="Zifcakova L."/>
            <person name="Stursova M."/>
            <person name="Spatafora J.W."/>
            <person name="Tedersoo L."/>
            <person name="Vaario L.M."/>
            <person name="Yamada A."/>
            <person name="Yan M."/>
            <person name="Wang P."/>
            <person name="Xu J."/>
            <person name="Bruns T."/>
            <person name="Baldrian P."/>
            <person name="Vilgalys R."/>
            <person name="Dunand C."/>
            <person name="Henrissat B."/>
            <person name="Grigoriev I.V."/>
            <person name="Hibbett D."/>
            <person name="Nagy L.G."/>
            <person name="Martin F.M."/>
        </authorList>
    </citation>
    <scope>NUCLEOTIDE SEQUENCE</scope>
    <source>
        <strain evidence="1">P2</strain>
    </source>
</reference>
<sequence length="278" mass="30519">MIAESMRVTFVPPTAQRTLNNAHVVVDKRVIDGILLISGPKLGAADGSITTTRSLVSSFRTAVLTRVQTYDLEHRGDVLSVHLLFPITSPNYGLDGRGIPYLELRFPTVGPTSITRRETTLLVQKKAKPWKIWDRRLTFLRGGDSPSPTDGSKRKSHAGGGVREHSLRGNLGAATPGCSKQRTSLRLRANVDQTNSLGIDAVQLERVRNFANAAVAKLSVRRNGGARLMIQKTARGADIFTGQGESTRSFLPCVWSRLQYDCDPSVSIARDARTTDWR</sequence>
<comment type="caution">
    <text evidence="1">The sequence shown here is derived from an EMBL/GenBank/DDBJ whole genome shotgun (WGS) entry which is preliminary data.</text>
</comment>
<name>A0ACB6ZHL2_THEGA</name>
<accession>A0ACB6ZHL2</accession>
<protein>
    <submittedName>
        <fullName evidence="1">Uncharacterized protein</fullName>
    </submittedName>
</protein>
<dbReference type="Proteomes" id="UP000886501">
    <property type="component" value="Unassembled WGS sequence"/>
</dbReference>
<gene>
    <name evidence="1" type="ORF">BDM02DRAFT_3260614</name>
</gene>
<keyword evidence="2" id="KW-1185">Reference proteome</keyword>
<organism evidence="1 2">
    <name type="scientific">Thelephora ganbajun</name>
    <name type="common">Ganba fungus</name>
    <dbReference type="NCBI Taxonomy" id="370292"/>
    <lineage>
        <taxon>Eukaryota</taxon>
        <taxon>Fungi</taxon>
        <taxon>Dikarya</taxon>
        <taxon>Basidiomycota</taxon>
        <taxon>Agaricomycotina</taxon>
        <taxon>Agaricomycetes</taxon>
        <taxon>Thelephorales</taxon>
        <taxon>Thelephoraceae</taxon>
        <taxon>Thelephora</taxon>
    </lineage>
</organism>
<proteinExistence type="predicted"/>